<dbReference type="PANTHER" id="PTHR43884">
    <property type="entry name" value="ACYL-COA DEHYDROGENASE"/>
    <property type="match status" value="1"/>
</dbReference>
<reference evidence="6" key="1">
    <citation type="journal article" date="2019" name="Int. J. Syst. Evol. Microbiol.">
        <title>The Global Catalogue of Microorganisms (GCM) 10K type strain sequencing project: providing services to taxonomists for standard genome sequencing and annotation.</title>
        <authorList>
            <consortium name="The Broad Institute Genomics Platform"/>
            <consortium name="The Broad Institute Genome Sequencing Center for Infectious Disease"/>
            <person name="Wu L."/>
            <person name="Ma J."/>
        </authorList>
    </citation>
    <scope>NUCLEOTIDE SEQUENCE [LARGE SCALE GENOMIC DNA]</scope>
    <source>
        <strain evidence="6">CCUG 63369</strain>
    </source>
</reference>
<evidence type="ECO:0000313" key="6">
    <source>
        <dbReference type="Proteomes" id="UP001596956"/>
    </source>
</evidence>
<keyword evidence="2" id="KW-0274">FAD</keyword>
<dbReference type="InterPro" id="IPR037069">
    <property type="entry name" value="AcylCoA_DH/ox_N_sf"/>
</dbReference>
<evidence type="ECO:0000259" key="4">
    <source>
        <dbReference type="Pfam" id="PF02771"/>
    </source>
</evidence>
<sequence>MSEKRLDLLYSEVEEELRASVRSLLEDKSPPESVLTRVEDDRVTDTALWKELAEIGVAGLPVPDELGGAGASVRESAVVAEELGRGVAPVPFMGSAVLATTALLESGDAAAEELAALAGGESTGTLVAAFATLPGSGFPGAVQERDGKLRGTVVGVVDALTADLLVVPAVGEQGPGLYVV</sequence>
<evidence type="ECO:0000313" key="5">
    <source>
        <dbReference type="EMBL" id="MFD0803563.1"/>
    </source>
</evidence>
<dbReference type="InterPro" id="IPR013786">
    <property type="entry name" value="AcylCoA_DH/ox_N"/>
</dbReference>
<keyword evidence="1" id="KW-0285">Flavoprotein</keyword>
<feature type="domain" description="Acyl-CoA dehydrogenase/oxidase N-terminal" evidence="4">
    <location>
        <begin position="12"/>
        <end position="111"/>
    </location>
</feature>
<feature type="non-terminal residue" evidence="5">
    <location>
        <position position="180"/>
    </location>
</feature>
<accession>A0ABW3BLZ3</accession>
<keyword evidence="3" id="KW-0560">Oxidoreductase</keyword>
<evidence type="ECO:0000256" key="2">
    <source>
        <dbReference type="ARBA" id="ARBA00022827"/>
    </source>
</evidence>
<keyword evidence="6" id="KW-1185">Reference proteome</keyword>
<evidence type="ECO:0000256" key="1">
    <source>
        <dbReference type="ARBA" id="ARBA00022630"/>
    </source>
</evidence>
<dbReference type="InterPro" id="IPR009100">
    <property type="entry name" value="AcylCoA_DH/oxidase_NM_dom_sf"/>
</dbReference>
<dbReference type="Proteomes" id="UP001596956">
    <property type="component" value="Unassembled WGS sequence"/>
</dbReference>
<protein>
    <submittedName>
        <fullName evidence="5">Acyl-CoA dehydrogenase family protein</fullName>
    </submittedName>
</protein>
<dbReference type="Pfam" id="PF02771">
    <property type="entry name" value="Acyl-CoA_dh_N"/>
    <property type="match status" value="1"/>
</dbReference>
<name>A0ABW3BLZ3_9ACTN</name>
<proteinExistence type="predicted"/>
<dbReference type="PANTHER" id="PTHR43884:SF20">
    <property type="entry name" value="ACYL-COA DEHYDROGENASE FADE28"/>
    <property type="match status" value="1"/>
</dbReference>
<comment type="caution">
    <text evidence="5">The sequence shown here is derived from an EMBL/GenBank/DDBJ whole genome shotgun (WGS) entry which is preliminary data.</text>
</comment>
<dbReference type="Gene3D" id="1.10.540.10">
    <property type="entry name" value="Acyl-CoA dehydrogenase/oxidase, N-terminal domain"/>
    <property type="match status" value="1"/>
</dbReference>
<dbReference type="SUPFAM" id="SSF56645">
    <property type="entry name" value="Acyl-CoA dehydrogenase NM domain-like"/>
    <property type="match status" value="1"/>
</dbReference>
<evidence type="ECO:0000256" key="3">
    <source>
        <dbReference type="ARBA" id="ARBA00023002"/>
    </source>
</evidence>
<dbReference type="EMBL" id="JBHTHR010000973">
    <property type="protein sequence ID" value="MFD0803563.1"/>
    <property type="molecule type" value="Genomic_DNA"/>
</dbReference>
<gene>
    <name evidence="5" type="ORF">ACFQZU_19905</name>
</gene>
<organism evidence="5 6">
    <name type="scientific">Streptomonospora algeriensis</name>
    <dbReference type="NCBI Taxonomy" id="995084"/>
    <lineage>
        <taxon>Bacteria</taxon>
        <taxon>Bacillati</taxon>
        <taxon>Actinomycetota</taxon>
        <taxon>Actinomycetes</taxon>
        <taxon>Streptosporangiales</taxon>
        <taxon>Nocardiopsidaceae</taxon>
        <taxon>Streptomonospora</taxon>
    </lineage>
</organism>